<dbReference type="HOGENOM" id="CLU_062870_0_0_1"/>
<organism evidence="4 5">
    <name type="scientific">Hypocrea jecorina (strain ATCC 56765 / BCRC 32924 / NRRL 11460 / Rut C-30)</name>
    <name type="common">Trichoderma reesei</name>
    <dbReference type="NCBI Taxonomy" id="1344414"/>
    <lineage>
        <taxon>Eukaryota</taxon>
        <taxon>Fungi</taxon>
        <taxon>Dikarya</taxon>
        <taxon>Ascomycota</taxon>
        <taxon>Pezizomycotina</taxon>
        <taxon>Sordariomycetes</taxon>
        <taxon>Hypocreomycetidae</taxon>
        <taxon>Hypocreales</taxon>
        <taxon>Hypocreaceae</taxon>
        <taxon>Trichoderma</taxon>
    </lineage>
</organism>
<evidence type="ECO:0000313" key="5">
    <source>
        <dbReference type="Proteomes" id="UP000024376"/>
    </source>
</evidence>
<dbReference type="GO" id="GO:0031501">
    <property type="term" value="C:mannosyltransferase complex"/>
    <property type="evidence" value="ECO:0007669"/>
    <property type="project" value="TreeGrafter"/>
</dbReference>
<dbReference type="GO" id="GO:0000030">
    <property type="term" value="F:mannosyltransferase activity"/>
    <property type="evidence" value="ECO:0007669"/>
    <property type="project" value="TreeGrafter"/>
</dbReference>
<dbReference type="PANTHER" id="PTHR28022:SF1">
    <property type="entry name" value="GPI MANNOSYLTRANSFERASE 2 SUBUNIT PGA1"/>
    <property type="match status" value="1"/>
</dbReference>
<dbReference type="GO" id="GO:0006506">
    <property type="term" value="P:GPI anchor biosynthetic process"/>
    <property type="evidence" value="ECO:0007669"/>
    <property type="project" value="TreeGrafter"/>
</dbReference>
<feature type="signal peptide" evidence="3">
    <location>
        <begin position="1"/>
        <end position="27"/>
    </location>
</feature>
<accession>A0A024SIY5</accession>
<feature type="chain" id="PRO_5001537259" evidence="3">
    <location>
        <begin position="28"/>
        <end position="268"/>
    </location>
</feature>
<evidence type="ECO:0000256" key="3">
    <source>
        <dbReference type="SAM" id="SignalP"/>
    </source>
</evidence>
<name>A0A024SIY5_HYPJR</name>
<proteinExistence type="predicted"/>
<dbReference type="OrthoDB" id="3360032at2759"/>
<keyword evidence="2" id="KW-0812">Transmembrane</keyword>
<keyword evidence="3" id="KW-0732">Signal</keyword>
<reference evidence="5" key="1">
    <citation type="journal article" date="2013" name="Ind. Biotechnol.">
        <title>Comparative genomics analysis of Trichoderma reesei strains.</title>
        <authorList>
            <person name="Koike H."/>
            <person name="Aerts A."/>
            <person name="LaButti K."/>
            <person name="Grigoriev I.V."/>
            <person name="Baker S.E."/>
        </authorList>
    </citation>
    <scope>NUCLEOTIDE SEQUENCE [LARGE SCALE GENOMIC DNA]</scope>
    <source>
        <strain evidence="5">ATCC 56765 / BCRC 32924 / NRRL 11460 / Rut C-30</strain>
    </source>
</reference>
<dbReference type="AlphaFoldDB" id="A0A024SIY5"/>
<dbReference type="PANTHER" id="PTHR28022">
    <property type="entry name" value="GPI MANNOSYLTRANSFERASE 2 SUBUNIT PGA1"/>
    <property type="match status" value="1"/>
</dbReference>
<evidence type="ECO:0000256" key="2">
    <source>
        <dbReference type="SAM" id="Phobius"/>
    </source>
</evidence>
<feature type="compositionally biased region" description="Low complexity" evidence="1">
    <location>
        <begin position="153"/>
        <end position="173"/>
    </location>
</feature>
<protein>
    <submittedName>
        <fullName evidence="4">Uncharacterized protein</fullName>
    </submittedName>
</protein>
<evidence type="ECO:0000313" key="4">
    <source>
        <dbReference type="EMBL" id="ETS05696.1"/>
    </source>
</evidence>
<feature type="transmembrane region" description="Helical" evidence="2">
    <location>
        <begin position="229"/>
        <end position="247"/>
    </location>
</feature>
<dbReference type="KEGG" id="trr:M419DRAFT_72107"/>
<sequence>MTTHKPHLSLSLSLLLSFLTIIPPITANTEKVIFTAPPPISLETLTSSSSAAAAAFNHNSLPVLGPSTSFSIRTNLTRVFPHNTSDNEQQDEQQRGYPSWLVLEDLTPGQRYELRVCWSALEPTEFSLDIYPLNTILSTPHLLQSLSQHTTSLSLSPSLSTPKQQQQQPQQHQDSQKPPPNETSILLLRVLAAADYFSHHQSLMKDPPPPVLVDLILDPYIYNVLPQSLVPTVCYLVVVGIASWFVARWAAKALTAIAGSDDKDKKQN</sequence>
<dbReference type="EMBL" id="KI911140">
    <property type="protein sequence ID" value="ETS05696.1"/>
    <property type="molecule type" value="Genomic_DNA"/>
</dbReference>
<keyword evidence="2" id="KW-1133">Transmembrane helix</keyword>
<dbReference type="Proteomes" id="UP000024376">
    <property type="component" value="Unassembled WGS sequence"/>
</dbReference>
<gene>
    <name evidence="4" type="ORF">M419DRAFT_72107</name>
</gene>
<keyword evidence="2" id="KW-0472">Membrane</keyword>
<dbReference type="InterPro" id="IPR019433">
    <property type="entry name" value="GPI_ManTrfase_II_coact_Pga1"/>
</dbReference>
<dbReference type="GO" id="GO:0005789">
    <property type="term" value="C:endoplasmic reticulum membrane"/>
    <property type="evidence" value="ECO:0007669"/>
    <property type="project" value="TreeGrafter"/>
</dbReference>
<evidence type="ECO:0000256" key="1">
    <source>
        <dbReference type="SAM" id="MobiDB-lite"/>
    </source>
</evidence>
<dbReference type="Pfam" id="PF10333">
    <property type="entry name" value="Pga1"/>
    <property type="match status" value="1"/>
</dbReference>
<feature type="region of interest" description="Disordered" evidence="1">
    <location>
        <begin position="153"/>
        <end position="180"/>
    </location>
</feature>